<evidence type="ECO:0000313" key="4">
    <source>
        <dbReference type="Proteomes" id="UP000676967"/>
    </source>
</evidence>
<feature type="transmembrane region" description="Helical" evidence="1">
    <location>
        <begin position="12"/>
        <end position="32"/>
    </location>
</feature>
<dbReference type="RefSeq" id="WP_189332831.1">
    <property type="nucleotide sequence ID" value="NZ_AP023356.1"/>
</dbReference>
<evidence type="ECO:0000313" key="3">
    <source>
        <dbReference type="EMBL" id="BCJ45967.1"/>
    </source>
</evidence>
<reference evidence="3 4" key="1">
    <citation type="submission" date="2020-08" db="EMBL/GenBank/DDBJ databases">
        <title>Whole genome shotgun sequence of Actinoplanes ianthinogenes NBRC 13996.</title>
        <authorList>
            <person name="Komaki H."/>
            <person name="Tamura T."/>
        </authorList>
    </citation>
    <scope>NUCLEOTIDE SEQUENCE [LARGE SCALE GENOMIC DNA]</scope>
    <source>
        <strain evidence="3 4">NBRC 13996</strain>
    </source>
</reference>
<feature type="transmembrane region" description="Helical" evidence="1">
    <location>
        <begin position="135"/>
        <end position="155"/>
    </location>
</feature>
<evidence type="ECO:0000256" key="1">
    <source>
        <dbReference type="SAM" id="Phobius"/>
    </source>
</evidence>
<feature type="transmembrane region" description="Helical" evidence="1">
    <location>
        <begin position="287"/>
        <end position="306"/>
    </location>
</feature>
<protein>
    <recommendedName>
        <fullName evidence="2">Acyltransferase 3 domain-containing protein</fullName>
    </recommendedName>
</protein>
<dbReference type="InterPro" id="IPR002656">
    <property type="entry name" value="Acyl_transf_3_dom"/>
</dbReference>
<keyword evidence="1" id="KW-1133">Transmembrane helix</keyword>
<dbReference type="EMBL" id="AP023356">
    <property type="protein sequence ID" value="BCJ45967.1"/>
    <property type="molecule type" value="Genomic_DNA"/>
</dbReference>
<keyword evidence="1" id="KW-0812">Transmembrane</keyword>
<feature type="domain" description="Acyltransferase 3" evidence="2">
    <location>
        <begin position="9"/>
        <end position="336"/>
    </location>
</feature>
<organism evidence="3 4">
    <name type="scientific">Actinoplanes ianthinogenes</name>
    <dbReference type="NCBI Taxonomy" id="122358"/>
    <lineage>
        <taxon>Bacteria</taxon>
        <taxon>Bacillati</taxon>
        <taxon>Actinomycetota</taxon>
        <taxon>Actinomycetes</taxon>
        <taxon>Micromonosporales</taxon>
        <taxon>Micromonosporaceae</taxon>
        <taxon>Actinoplanes</taxon>
    </lineage>
</organism>
<gene>
    <name evidence="3" type="ORF">Aiant_66240</name>
</gene>
<dbReference type="PANTHER" id="PTHR23028:SF53">
    <property type="entry name" value="ACYL_TRANSF_3 DOMAIN-CONTAINING PROTEIN"/>
    <property type="match status" value="1"/>
</dbReference>
<feature type="transmembrane region" description="Helical" evidence="1">
    <location>
        <begin position="318"/>
        <end position="340"/>
    </location>
</feature>
<keyword evidence="1" id="KW-0472">Membrane</keyword>
<feature type="transmembrane region" description="Helical" evidence="1">
    <location>
        <begin position="224"/>
        <end position="240"/>
    </location>
</feature>
<proteinExistence type="predicted"/>
<accession>A0ABM7M2X5</accession>
<feature type="transmembrane region" description="Helical" evidence="1">
    <location>
        <begin position="80"/>
        <end position="98"/>
    </location>
</feature>
<evidence type="ECO:0000259" key="2">
    <source>
        <dbReference type="Pfam" id="PF01757"/>
    </source>
</evidence>
<sequence length="355" mass="38788">MGAGVNLPSLTGLRWVAAFLVFGFHLQLAGIFRPGLLDNAVTWLFAPGFVGVSFFFVLSGFVLMWSSSRERTGEFWWRRFARVYPLHLATLVLCYPLMSRMGTFDSAPGVLTNLVLMQSWSPDTAYYQSANPVSWTLSCEAFFYLVFPLLVPAVARLRARGLTIVAAGAWLVTVLGPFAGRLVAGDAAIRWFFHWTPPGRLPEFVCGVALAGLVRLGLPPPGRWLWPVAVVVVLDSYLAVTVVDEPWNQAACTMPGFALLLVAAAGTDVRGGWTPWRNRVLRRLGELSFAFYLVHLAAIEAMHEAVPTGAGGLAPGPATAFTAGALALALAAAWLLNVLVERPARRWLLRLRPPW</sequence>
<name>A0ABM7M2X5_9ACTN</name>
<feature type="transmembrane region" description="Helical" evidence="1">
    <location>
        <begin position="162"/>
        <end position="180"/>
    </location>
</feature>
<keyword evidence="4" id="KW-1185">Reference proteome</keyword>
<feature type="transmembrane region" description="Helical" evidence="1">
    <location>
        <begin position="44"/>
        <end position="68"/>
    </location>
</feature>
<dbReference type="Proteomes" id="UP000676967">
    <property type="component" value="Chromosome"/>
</dbReference>
<dbReference type="PANTHER" id="PTHR23028">
    <property type="entry name" value="ACETYLTRANSFERASE"/>
    <property type="match status" value="1"/>
</dbReference>
<dbReference type="Pfam" id="PF01757">
    <property type="entry name" value="Acyl_transf_3"/>
    <property type="match status" value="1"/>
</dbReference>
<dbReference type="InterPro" id="IPR050879">
    <property type="entry name" value="Acyltransferase_3"/>
</dbReference>